<evidence type="ECO:0000256" key="1">
    <source>
        <dbReference type="SAM" id="MobiDB-lite"/>
    </source>
</evidence>
<name>A0A1L3MF48_9MICO</name>
<reference evidence="2 3" key="1">
    <citation type="submission" date="2015-11" db="EMBL/GenBank/DDBJ databases">
        <authorList>
            <person name="Zhang Y."/>
            <person name="Guo Z."/>
        </authorList>
    </citation>
    <scope>NUCLEOTIDE SEQUENCE [LARGE SCALE GENOMIC DNA]</scope>
    <source>
        <strain evidence="2 3">YFY001</strain>
    </source>
</reference>
<sequence>MQPKVYTATAGYVTAGGGSSIGESYSSQTLAQQKAKAYVTLVTNRHLTEAVIKDLGLDATPQALAARITATVPEEGVSISVTASGLSPREAKSTADSVVNRRRGGG</sequence>
<proteinExistence type="predicted"/>
<keyword evidence="3" id="KW-1185">Reference proteome</keyword>
<dbReference type="RefSeq" id="WP_072623969.1">
    <property type="nucleotide sequence ID" value="NZ_CP013290.1"/>
</dbReference>
<accession>A0A1L3MF48</accession>
<organism evidence="2 3">
    <name type="scientific">Janibacter indicus</name>
    <dbReference type="NCBI Taxonomy" id="857417"/>
    <lineage>
        <taxon>Bacteria</taxon>
        <taxon>Bacillati</taxon>
        <taxon>Actinomycetota</taxon>
        <taxon>Actinomycetes</taxon>
        <taxon>Micrococcales</taxon>
        <taxon>Intrasporangiaceae</taxon>
        <taxon>Janibacter</taxon>
    </lineage>
</organism>
<evidence type="ECO:0000313" key="3">
    <source>
        <dbReference type="Proteomes" id="UP000182938"/>
    </source>
</evidence>
<dbReference type="KEGG" id="jte:ASJ30_04045"/>
<dbReference type="AlphaFoldDB" id="A0A1L3MF48"/>
<dbReference type="EMBL" id="CP013290">
    <property type="protein sequence ID" value="APH00806.1"/>
    <property type="molecule type" value="Genomic_DNA"/>
</dbReference>
<evidence type="ECO:0000313" key="2">
    <source>
        <dbReference type="EMBL" id="APH00806.1"/>
    </source>
</evidence>
<dbReference type="Proteomes" id="UP000182938">
    <property type="component" value="Chromosome"/>
</dbReference>
<gene>
    <name evidence="2" type="ORF">ASJ30_04045</name>
</gene>
<protein>
    <submittedName>
        <fullName evidence="2">Uncharacterized protein</fullName>
    </submittedName>
</protein>
<feature type="region of interest" description="Disordered" evidence="1">
    <location>
        <begin position="83"/>
        <end position="106"/>
    </location>
</feature>